<evidence type="ECO:0000313" key="4">
    <source>
        <dbReference type="EMBL" id="GLX82368.1"/>
    </source>
</evidence>
<feature type="transmembrane region" description="Helical" evidence="1">
    <location>
        <begin position="132"/>
        <end position="149"/>
    </location>
</feature>
<evidence type="ECO:0000313" key="5">
    <source>
        <dbReference type="Proteomes" id="UP001157133"/>
    </source>
</evidence>
<dbReference type="SUPFAM" id="SSF141868">
    <property type="entry name" value="EAL domain-like"/>
    <property type="match status" value="1"/>
</dbReference>
<keyword evidence="1" id="KW-0472">Membrane</keyword>
<keyword evidence="1" id="KW-0812">Transmembrane</keyword>
<dbReference type="Pfam" id="PF00563">
    <property type="entry name" value="EAL"/>
    <property type="match status" value="1"/>
</dbReference>
<evidence type="ECO:0008006" key="6">
    <source>
        <dbReference type="Google" id="ProtNLM"/>
    </source>
</evidence>
<accession>A0ABQ6H2F3</accession>
<dbReference type="InterPro" id="IPR029787">
    <property type="entry name" value="Nucleotide_cyclase"/>
</dbReference>
<dbReference type="PROSITE" id="PS50887">
    <property type="entry name" value="GGDEF"/>
    <property type="match status" value="1"/>
</dbReference>
<dbReference type="EMBL" id="BSSU01000008">
    <property type="protein sequence ID" value="GLX82368.1"/>
    <property type="molecule type" value="Genomic_DNA"/>
</dbReference>
<dbReference type="InterPro" id="IPR035919">
    <property type="entry name" value="EAL_sf"/>
</dbReference>
<feature type="transmembrane region" description="Helical" evidence="1">
    <location>
        <begin position="7"/>
        <end position="26"/>
    </location>
</feature>
<feature type="transmembrane region" description="Helical" evidence="1">
    <location>
        <begin position="107"/>
        <end position="125"/>
    </location>
</feature>
<dbReference type="Gene3D" id="3.30.70.270">
    <property type="match status" value="1"/>
</dbReference>
<evidence type="ECO:0000259" key="2">
    <source>
        <dbReference type="PROSITE" id="PS50883"/>
    </source>
</evidence>
<dbReference type="InterPro" id="IPR043128">
    <property type="entry name" value="Rev_trsase/Diguanyl_cyclase"/>
</dbReference>
<dbReference type="InterPro" id="IPR050706">
    <property type="entry name" value="Cyclic-di-GMP_PDE-like"/>
</dbReference>
<dbReference type="Gene3D" id="3.20.20.450">
    <property type="entry name" value="EAL domain"/>
    <property type="match status" value="1"/>
</dbReference>
<dbReference type="CDD" id="cd01949">
    <property type="entry name" value="GGDEF"/>
    <property type="match status" value="1"/>
</dbReference>
<dbReference type="CDD" id="cd01948">
    <property type="entry name" value="EAL"/>
    <property type="match status" value="1"/>
</dbReference>
<dbReference type="Proteomes" id="UP001157133">
    <property type="component" value="Unassembled WGS sequence"/>
</dbReference>
<keyword evidence="5" id="KW-1185">Reference proteome</keyword>
<protein>
    <recommendedName>
        <fullName evidence="6">Bifunctional diguanylate cyclase/phosphodiesterase</fullName>
    </recommendedName>
</protein>
<gene>
    <name evidence="4" type="ORF">theurythT_18200</name>
</gene>
<dbReference type="Pfam" id="PF00990">
    <property type="entry name" value="GGDEF"/>
    <property type="match status" value="1"/>
</dbReference>
<name>A0ABQ6H2F3_9GAMM</name>
<dbReference type="InterPro" id="IPR001633">
    <property type="entry name" value="EAL_dom"/>
</dbReference>
<reference evidence="4 5" key="1">
    <citation type="submission" date="2023-03" db="EMBL/GenBank/DDBJ databases">
        <title>Draft genome sequence of Thalassotalea eurytherma JCM 18482T.</title>
        <authorList>
            <person name="Sawabe T."/>
        </authorList>
    </citation>
    <scope>NUCLEOTIDE SEQUENCE [LARGE SCALE GENOMIC DNA]</scope>
    <source>
        <strain evidence="4 5">JCM 18482</strain>
    </source>
</reference>
<feature type="transmembrane region" description="Helical" evidence="1">
    <location>
        <begin position="67"/>
        <end position="92"/>
    </location>
</feature>
<dbReference type="NCBIfam" id="TIGR00254">
    <property type="entry name" value="GGDEF"/>
    <property type="match status" value="1"/>
</dbReference>
<feature type="domain" description="GGDEF" evidence="3">
    <location>
        <begin position="192"/>
        <end position="333"/>
    </location>
</feature>
<keyword evidence="1" id="KW-1133">Transmembrane helix</keyword>
<dbReference type="SMART" id="SM00267">
    <property type="entry name" value="GGDEF"/>
    <property type="match status" value="1"/>
</dbReference>
<dbReference type="InterPro" id="IPR000160">
    <property type="entry name" value="GGDEF_dom"/>
</dbReference>
<comment type="caution">
    <text evidence="4">The sequence shown here is derived from an EMBL/GenBank/DDBJ whole genome shotgun (WGS) entry which is preliminary data.</text>
</comment>
<organism evidence="4 5">
    <name type="scientific">Thalassotalea eurytherma</name>
    <dbReference type="NCBI Taxonomy" id="1144278"/>
    <lineage>
        <taxon>Bacteria</taxon>
        <taxon>Pseudomonadati</taxon>
        <taxon>Pseudomonadota</taxon>
        <taxon>Gammaproteobacteria</taxon>
        <taxon>Alteromonadales</taxon>
        <taxon>Colwelliaceae</taxon>
        <taxon>Thalassotalea</taxon>
    </lineage>
</organism>
<dbReference type="PROSITE" id="PS50883">
    <property type="entry name" value="EAL"/>
    <property type="match status" value="1"/>
</dbReference>
<feature type="transmembrane region" description="Helical" evidence="1">
    <location>
        <begin position="32"/>
        <end position="55"/>
    </location>
</feature>
<dbReference type="PANTHER" id="PTHR33121">
    <property type="entry name" value="CYCLIC DI-GMP PHOSPHODIESTERASE PDEF"/>
    <property type="match status" value="1"/>
</dbReference>
<dbReference type="SUPFAM" id="SSF55073">
    <property type="entry name" value="Nucleotide cyclase"/>
    <property type="match status" value="1"/>
</dbReference>
<proteinExistence type="predicted"/>
<dbReference type="SMART" id="SM00052">
    <property type="entry name" value="EAL"/>
    <property type="match status" value="1"/>
</dbReference>
<sequence length="600" mass="68701">MLYNRTFIYSLIGFFPFFFYAFYHYYYDNKVIGYISIINASLLLVASCIIYANRFKDEPIARWQSNAILFFISASVIAICYFIGLRGVAYIFPLTISYFFNFKLKQAAFYSLILVVCGLLAATYVSDSASLVRVLIPIIITIIIAYMYANHLEQHKRAFESEANHDYLTGLHNRRHFNRWLSQQFTQARQQNALALIFIDMDDFKHINDNHSHVVGDQYLIEIASRINKVSRSAYVDLPFNQYESARIAGDEFVIAIDGVCSTKSIEVLTDILLAEINKPMLIDNIKITPQASIGVSILSERCRDVNALVNEADHAMFEAKKRGKNQIVLFNDELAKHFNQRSAIINALKGAISNNEFTLHFMPIWDKKATRIAGAEVLIRTKNKLLQSVGPDKYIPLAEENNLITPIDLWVIEESFKYLTCIIKDFPDRKFVIAINISGLELTNSKFPSQVKRLLDKYQVPSEMIELEITETCFINCTQDNVEVLNELKAMGFKLALDDFGTGYTAFNQLLNFPVDTLKIDRSFVNAINQDTPGKQKNLVDVILSLAEIYQLKIVAEGVETHQQLSYLSALNCDFYQGYLLSKPLIWLKFYHLLETEKI</sequence>
<dbReference type="PANTHER" id="PTHR33121:SF70">
    <property type="entry name" value="SIGNALING PROTEIN YKOW"/>
    <property type="match status" value="1"/>
</dbReference>
<evidence type="ECO:0000256" key="1">
    <source>
        <dbReference type="SAM" id="Phobius"/>
    </source>
</evidence>
<feature type="domain" description="EAL" evidence="2">
    <location>
        <begin position="342"/>
        <end position="599"/>
    </location>
</feature>
<evidence type="ECO:0000259" key="3">
    <source>
        <dbReference type="PROSITE" id="PS50887"/>
    </source>
</evidence>